<evidence type="ECO:0008006" key="4">
    <source>
        <dbReference type="Google" id="ProtNLM"/>
    </source>
</evidence>
<dbReference type="Proteomes" id="UP001289374">
    <property type="component" value="Unassembled WGS sequence"/>
</dbReference>
<feature type="compositionally biased region" description="Basic residues" evidence="1">
    <location>
        <begin position="104"/>
        <end position="116"/>
    </location>
</feature>
<evidence type="ECO:0000313" key="2">
    <source>
        <dbReference type="EMBL" id="KAK4381635.1"/>
    </source>
</evidence>
<keyword evidence="3" id="KW-1185">Reference proteome</keyword>
<evidence type="ECO:0000313" key="3">
    <source>
        <dbReference type="Proteomes" id="UP001289374"/>
    </source>
</evidence>
<dbReference type="InterPro" id="IPR043128">
    <property type="entry name" value="Rev_trsase/Diguanyl_cyclase"/>
</dbReference>
<dbReference type="InterPro" id="IPR053134">
    <property type="entry name" value="RNA-dir_DNA_polymerase"/>
</dbReference>
<reference evidence="2" key="1">
    <citation type="submission" date="2020-06" db="EMBL/GenBank/DDBJ databases">
        <authorList>
            <person name="Li T."/>
            <person name="Hu X."/>
            <person name="Zhang T."/>
            <person name="Song X."/>
            <person name="Zhang H."/>
            <person name="Dai N."/>
            <person name="Sheng W."/>
            <person name="Hou X."/>
            <person name="Wei L."/>
        </authorList>
    </citation>
    <scope>NUCLEOTIDE SEQUENCE</scope>
    <source>
        <strain evidence="2">K16</strain>
        <tissue evidence="2">Leaf</tissue>
    </source>
</reference>
<dbReference type="Gene3D" id="3.10.10.10">
    <property type="entry name" value="HIV Type 1 Reverse Transcriptase, subunit A, domain 1"/>
    <property type="match status" value="1"/>
</dbReference>
<dbReference type="AlphaFoldDB" id="A0AAE1T540"/>
<accession>A0AAE1T540</accession>
<dbReference type="EMBL" id="JACGWL010000843">
    <property type="protein sequence ID" value="KAK4381635.1"/>
    <property type="molecule type" value="Genomic_DNA"/>
</dbReference>
<dbReference type="InterPro" id="IPR043502">
    <property type="entry name" value="DNA/RNA_pol_sf"/>
</dbReference>
<sequence length="116" mass="13473">MDASQGYHQIMLAPKDKRWINFSTSVGTFCYVTMSFGLKNEGFTYQRLPPTTRVECGGIVEDMLIKSNKASDHIKDLEENFEVLWKYKLKSNPTKYTFRDKRGLKPTHSKSKLSWT</sequence>
<protein>
    <recommendedName>
        <fullName evidence="4">Reverse transcriptase domain-containing protein</fullName>
    </recommendedName>
</protein>
<evidence type="ECO:0000256" key="1">
    <source>
        <dbReference type="SAM" id="MobiDB-lite"/>
    </source>
</evidence>
<feature type="region of interest" description="Disordered" evidence="1">
    <location>
        <begin position="97"/>
        <end position="116"/>
    </location>
</feature>
<dbReference type="PANTHER" id="PTHR24559:SF444">
    <property type="entry name" value="REVERSE TRANSCRIPTASE DOMAIN-CONTAINING PROTEIN"/>
    <property type="match status" value="1"/>
</dbReference>
<proteinExistence type="predicted"/>
<reference evidence="2" key="2">
    <citation type="journal article" date="2024" name="Plant">
        <title>Genomic evolution and insights into agronomic trait innovations of Sesamum species.</title>
        <authorList>
            <person name="Miao H."/>
            <person name="Wang L."/>
            <person name="Qu L."/>
            <person name="Liu H."/>
            <person name="Sun Y."/>
            <person name="Le M."/>
            <person name="Wang Q."/>
            <person name="Wei S."/>
            <person name="Zheng Y."/>
            <person name="Lin W."/>
            <person name="Duan Y."/>
            <person name="Cao H."/>
            <person name="Xiong S."/>
            <person name="Wang X."/>
            <person name="Wei L."/>
            <person name="Li C."/>
            <person name="Ma Q."/>
            <person name="Ju M."/>
            <person name="Zhao R."/>
            <person name="Li G."/>
            <person name="Mu C."/>
            <person name="Tian Q."/>
            <person name="Mei H."/>
            <person name="Zhang T."/>
            <person name="Gao T."/>
            <person name="Zhang H."/>
        </authorList>
    </citation>
    <scope>NUCLEOTIDE SEQUENCE</scope>
    <source>
        <strain evidence="2">K16</strain>
    </source>
</reference>
<dbReference type="PANTHER" id="PTHR24559">
    <property type="entry name" value="TRANSPOSON TY3-I GAG-POL POLYPROTEIN"/>
    <property type="match status" value="1"/>
</dbReference>
<comment type="caution">
    <text evidence="2">The sequence shown here is derived from an EMBL/GenBank/DDBJ whole genome shotgun (WGS) entry which is preliminary data.</text>
</comment>
<organism evidence="2 3">
    <name type="scientific">Sesamum angolense</name>
    <dbReference type="NCBI Taxonomy" id="2727404"/>
    <lineage>
        <taxon>Eukaryota</taxon>
        <taxon>Viridiplantae</taxon>
        <taxon>Streptophyta</taxon>
        <taxon>Embryophyta</taxon>
        <taxon>Tracheophyta</taxon>
        <taxon>Spermatophyta</taxon>
        <taxon>Magnoliopsida</taxon>
        <taxon>eudicotyledons</taxon>
        <taxon>Gunneridae</taxon>
        <taxon>Pentapetalae</taxon>
        <taxon>asterids</taxon>
        <taxon>lamiids</taxon>
        <taxon>Lamiales</taxon>
        <taxon>Pedaliaceae</taxon>
        <taxon>Sesamum</taxon>
    </lineage>
</organism>
<dbReference type="Gene3D" id="3.30.70.270">
    <property type="match status" value="1"/>
</dbReference>
<dbReference type="SUPFAM" id="SSF56672">
    <property type="entry name" value="DNA/RNA polymerases"/>
    <property type="match status" value="1"/>
</dbReference>
<name>A0AAE1T540_9LAMI</name>
<gene>
    <name evidence="2" type="ORF">Sango_2948600</name>
</gene>